<feature type="domain" description="Agglutinin" evidence="3">
    <location>
        <begin position="5"/>
        <end position="153"/>
    </location>
</feature>
<dbReference type="eggNOG" id="ENOG502QU8X">
    <property type="taxonomic scope" value="Eukaryota"/>
</dbReference>
<dbReference type="SMART" id="SM00791">
    <property type="entry name" value="Agglutinin"/>
    <property type="match status" value="2"/>
</dbReference>
<dbReference type="InParanoid" id="B9S0N4"/>
<dbReference type="InterPro" id="IPR008998">
    <property type="entry name" value="Agglutinin"/>
</dbReference>
<comment type="similarity">
    <text evidence="1">Belongs to the aerolysin family.</text>
</comment>
<reference evidence="5" key="1">
    <citation type="journal article" date="2010" name="Nat. Biotechnol.">
        <title>Draft genome sequence of the oilseed species Ricinus communis.</title>
        <authorList>
            <person name="Chan A.P."/>
            <person name="Crabtree J."/>
            <person name="Zhao Q."/>
            <person name="Lorenzi H."/>
            <person name="Orvis J."/>
            <person name="Puiu D."/>
            <person name="Melake-Berhan A."/>
            <person name="Jones K.M."/>
            <person name="Redman J."/>
            <person name="Chen G."/>
            <person name="Cahoon E.B."/>
            <person name="Gedil M."/>
            <person name="Stanke M."/>
            <person name="Haas B.J."/>
            <person name="Wortman J.R."/>
            <person name="Fraser-Liggett C.M."/>
            <person name="Ravel J."/>
            <person name="Rabinowicz P.D."/>
        </authorList>
    </citation>
    <scope>NUCLEOTIDE SEQUENCE [LARGE SCALE GENOMIC DNA]</scope>
    <source>
        <strain evidence="5">cv. Hale</strain>
    </source>
</reference>
<dbReference type="SUPFAM" id="SSF50382">
    <property type="entry name" value="Agglutinin"/>
    <property type="match status" value="2"/>
</dbReference>
<name>B9S0N4_RICCO</name>
<protein>
    <recommendedName>
        <fullName evidence="3">Agglutinin domain-containing protein</fullName>
    </recommendedName>
</protein>
<evidence type="ECO:0000313" key="5">
    <source>
        <dbReference type="Proteomes" id="UP000008311"/>
    </source>
</evidence>
<keyword evidence="2" id="KW-1015">Disulfide bond</keyword>
<evidence type="ECO:0000256" key="2">
    <source>
        <dbReference type="ARBA" id="ARBA00023157"/>
    </source>
</evidence>
<evidence type="ECO:0000259" key="3">
    <source>
        <dbReference type="SMART" id="SM00791"/>
    </source>
</evidence>
<dbReference type="Pfam" id="PF01117">
    <property type="entry name" value="Aerolysin"/>
    <property type="match status" value="1"/>
</dbReference>
<dbReference type="SMR" id="B9S0N4"/>
<dbReference type="AlphaFoldDB" id="B9S0N4"/>
<evidence type="ECO:0000313" key="4">
    <source>
        <dbReference type="EMBL" id="EEF42967.1"/>
    </source>
</evidence>
<dbReference type="Gene3D" id="2.170.15.10">
    <property type="entry name" value="Proaerolysin, chain A, domain 3"/>
    <property type="match status" value="1"/>
</dbReference>
<dbReference type="SUPFAM" id="SSF56973">
    <property type="entry name" value="Aerolisin/ETX pore-forming domain"/>
    <property type="match status" value="1"/>
</dbReference>
<sequence>MAPFIPRYSVFKSNYSDKYLRYVNESESLYRYVRCDGEDIVSPFAKFKVETATKSADFVHIRCCFSNKYWRRNNEEGDYIIAAADKPDEDESKWSCTLFKPIQFLDDKTFRFQHVQLGHNVWFNRSANEYRGCLIARYSVPELAGADLFTVTNWESLVILPKHVVFKGDNGKYLRYRGEGGDDHMEFGSDDIGATKVANEVFTNFDGSIRVKHDYNGKFWKATPNWIYPVSTDTSATPETSFWPVNLQKDNLIALKNLGNDRFCRRTNYGGTVDCLAAASWATTIDLEANLAVEEPLVARDIYDVDFHLGDIRVYNEQVLVMASDETINQSDTEIKDSALALAYEDTRTSSYKTSTSVKTSVEMSFSATIPIIEGLLDIGLSSSFSVEFGKKYSWGDEKKKTNKLSATIKVVVPPRTKVKVELVATKGVCDVPFSYAQRDTLTNGKQITYVKDDGVYTGTNYFGFDFVVKEEKLAA</sequence>
<dbReference type="CDD" id="cd20216">
    <property type="entry name" value="PFM_HFR-2-like"/>
    <property type="match status" value="1"/>
</dbReference>
<accession>B9S0N4</accession>
<dbReference type="Pfam" id="PF07468">
    <property type="entry name" value="Agglutinin"/>
    <property type="match status" value="2"/>
</dbReference>
<evidence type="ECO:0000256" key="1">
    <source>
        <dbReference type="ARBA" id="ARBA00009831"/>
    </source>
</evidence>
<dbReference type="PANTHER" id="PTHR39244:SF5">
    <property type="entry name" value="NATTERIN-3-LIKE"/>
    <property type="match status" value="1"/>
</dbReference>
<dbReference type="OrthoDB" id="4948898at2759"/>
<proteinExistence type="inferred from homology"/>
<dbReference type="Proteomes" id="UP000008311">
    <property type="component" value="Unassembled WGS sequence"/>
</dbReference>
<keyword evidence="5" id="KW-1185">Reference proteome</keyword>
<dbReference type="KEGG" id="rcu:8284546"/>
<organism evidence="4 5">
    <name type="scientific">Ricinus communis</name>
    <name type="common">Castor bean</name>
    <dbReference type="NCBI Taxonomy" id="3988"/>
    <lineage>
        <taxon>Eukaryota</taxon>
        <taxon>Viridiplantae</taxon>
        <taxon>Streptophyta</taxon>
        <taxon>Embryophyta</taxon>
        <taxon>Tracheophyta</taxon>
        <taxon>Spermatophyta</taxon>
        <taxon>Magnoliopsida</taxon>
        <taxon>eudicotyledons</taxon>
        <taxon>Gunneridae</taxon>
        <taxon>Pentapetalae</taxon>
        <taxon>rosids</taxon>
        <taxon>fabids</taxon>
        <taxon>Malpighiales</taxon>
        <taxon>Euphorbiaceae</taxon>
        <taxon>Acalyphoideae</taxon>
        <taxon>Acalypheae</taxon>
        <taxon>Ricinus</taxon>
    </lineage>
</organism>
<gene>
    <name evidence="4" type="ORF">RCOM_1357400</name>
</gene>
<dbReference type="CDD" id="cd00257">
    <property type="entry name" value="beta-trefoil_FSCN-like"/>
    <property type="match status" value="1"/>
</dbReference>
<dbReference type="Gene3D" id="2.80.10.50">
    <property type="match status" value="2"/>
</dbReference>
<dbReference type="InterPro" id="IPR036242">
    <property type="entry name" value="Agglutinin_dom_sf"/>
</dbReference>
<dbReference type="InterPro" id="IPR053237">
    <property type="entry name" value="Natterin_C"/>
</dbReference>
<dbReference type="EMBL" id="EQ973837">
    <property type="protein sequence ID" value="EEF42967.1"/>
    <property type="molecule type" value="Genomic_DNA"/>
</dbReference>
<dbReference type="PANTHER" id="PTHR39244">
    <property type="entry name" value="NATTERIN-4"/>
    <property type="match status" value="1"/>
</dbReference>
<dbReference type="InterPro" id="IPR055267">
    <property type="entry name" value="Aerolysin-like_C"/>
</dbReference>
<feature type="domain" description="Agglutinin" evidence="3">
    <location>
        <begin position="158"/>
        <end position="295"/>
    </location>
</feature>